<organism evidence="1 2">
    <name type="scientific">Entomophthora muscae</name>
    <dbReference type="NCBI Taxonomy" id="34485"/>
    <lineage>
        <taxon>Eukaryota</taxon>
        <taxon>Fungi</taxon>
        <taxon>Fungi incertae sedis</taxon>
        <taxon>Zoopagomycota</taxon>
        <taxon>Entomophthoromycotina</taxon>
        <taxon>Entomophthoromycetes</taxon>
        <taxon>Entomophthorales</taxon>
        <taxon>Entomophthoraceae</taxon>
        <taxon>Entomophthora</taxon>
    </lineage>
</organism>
<evidence type="ECO:0000313" key="1">
    <source>
        <dbReference type="EMBL" id="KAJ9071722.1"/>
    </source>
</evidence>
<proteinExistence type="predicted"/>
<evidence type="ECO:0000313" key="2">
    <source>
        <dbReference type="Proteomes" id="UP001165960"/>
    </source>
</evidence>
<sequence length="85" mass="9227">MQTVIFSSLSNSVYSSSSEKETPPPNNPSPATQLQAYELLSSLFVAPPVYQLSKDLKPNLSSSHLFNLAKCSPSLAPSKFLLPRT</sequence>
<dbReference type="Proteomes" id="UP001165960">
    <property type="component" value="Unassembled WGS sequence"/>
</dbReference>
<protein>
    <submittedName>
        <fullName evidence="1">Uncharacterized protein</fullName>
    </submittedName>
</protein>
<name>A0ACC2TAX0_9FUNG</name>
<dbReference type="EMBL" id="QTSX02003121">
    <property type="protein sequence ID" value="KAJ9071722.1"/>
    <property type="molecule type" value="Genomic_DNA"/>
</dbReference>
<keyword evidence="2" id="KW-1185">Reference proteome</keyword>
<comment type="caution">
    <text evidence="1">The sequence shown here is derived from an EMBL/GenBank/DDBJ whole genome shotgun (WGS) entry which is preliminary data.</text>
</comment>
<gene>
    <name evidence="1" type="ORF">DSO57_1034194</name>
</gene>
<reference evidence="1" key="1">
    <citation type="submission" date="2022-04" db="EMBL/GenBank/DDBJ databases">
        <title>Genome of the entomopathogenic fungus Entomophthora muscae.</title>
        <authorList>
            <person name="Elya C."/>
            <person name="Lovett B.R."/>
            <person name="Lee E."/>
            <person name="Macias A.M."/>
            <person name="Hajek A.E."/>
            <person name="De Bivort B.L."/>
            <person name="Kasson M.T."/>
            <person name="De Fine Licht H.H."/>
            <person name="Stajich J.E."/>
        </authorList>
    </citation>
    <scope>NUCLEOTIDE SEQUENCE</scope>
    <source>
        <strain evidence="1">Berkeley</strain>
    </source>
</reference>
<accession>A0ACC2TAX0</accession>